<evidence type="ECO:0000256" key="6">
    <source>
        <dbReference type="ARBA" id="ARBA00023136"/>
    </source>
</evidence>
<dbReference type="InterPro" id="IPR035965">
    <property type="entry name" value="PAS-like_dom_sf"/>
</dbReference>
<dbReference type="InterPro" id="IPR050351">
    <property type="entry name" value="BphY/WalK/GraS-like"/>
</dbReference>
<dbReference type="SUPFAM" id="SSF55785">
    <property type="entry name" value="PYP-like sensor domain (PAS domain)"/>
    <property type="match status" value="2"/>
</dbReference>
<dbReference type="PANTHER" id="PTHR42878:SF15">
    <property type="entry name" value="BACTERIOPHYTOCHROME"/>
    <property type="match status" value="1"/>
</dbReference>
<dbReference type="InterPro" id="IPR000700">
    <property type="entry name" value="PAS-assoc_C"/>
</dbReference>
<dbReference type="EMBL" id="CP114768">
    <property type="protein sequence ID" value="WBA44082.1"/>
    <property type="molecule type" value="Genomic_DNA"/>
</dbReference>
<sequence length="626" mass="68041">MTIPDPALPDPALPAVPTPPANAAKDPATPPVPTAQALAVTLAERDATITEQDATNEELAASNQRLVRANAELTAASAYVQTQTQALHRSQKALRQLNQQLEARVAERTGQLDAALRECRQHSATLTAVFDQTPAALCLLRGPEHRFTYFNRSFQRQYPDRVLRGRPMAEALPEAAAQGFTALLDRVYQTGEPYHGQEMPMREEGPHGPRERFFDFTYQAFRESGTVVGVAVCAFDVTEQVRVREQVAVAIFRGPRCIIEMANPAVCAIWGRTAEQVVGKPLFEALPDAAGQGFEELLAGVLATGVPFVAKELPVTLVRAGHRDTVYCNFVYQPLLDAQGSISGITLVATDVSEQVRARQHLEALGRELAEAYATLQVAHVDTELANAALSQRNQHLRATNEDLDNFVYAASHDLKLPVLNLAGLFDELRRGVTFADPAEEATLVPLIQEALQQLGTTLDDLSALGQVQQAAHAVAEPVALAEVVADVLLTLEPQVRAARARVTTDFTALPVVAYSQSGLRTIVLNLLSNALKYADPARPARVHVSLWLDAGQPVLWVKDNGLGFDATAHGPELFQLFRRFHDHTEGTGVGLYLVNRLVQARGGRIEVDSRVGEGATFRVYLGGNQ</sequence>
<dbReference type="PANTHER" id="PTHR42878">
    <property type="entry name" value="TWO-COMPONENT HISTIDINE KINASE"/>
    <property type="match status" value="1"/>
</dbReference>
<dbReference type="InterPro" id="IPR036097">
    <property type="entry name" value="HisK_dim/P_sf"/>
</dbReference>
<evidence type="ECO:0000259" key="9">
    <source>
        <dbReference type="PROSITE" id="PS50109"/>
    </source>
</evidence>
<dbReference type="EC" id="2.7.13.3" evidence="2"/>
<protein>
    <recommendedName>
        <fullName evidence="2">histidine kinase</fullName>
        <ecNumber evidence="2">2.7.13.3</ecNumber>
    </recommendedName>
</protein>
<dbReference type="CDD" id="cd00130">
    <property type="entry name" value="PAS"/>
    <property type="match status" value="1"/>
</dbReference>
<dbReference type="InterPro" id="IPR013656">
    <property type="entry name" value="PAS_4"/>
</dbReference>
<feature type="coiled-coil region" evidence="7">
    <location>
        <begin position="52"/>
        <end position="118"/>
    </location>
</feature>
<dbReference type="SUPFAM" id="SSF47384">
    <property type="entry name" value="Homodimeric domain of signal transducing histidine kinase"/>
    <property type="match status" value="1"/>
</dbReference>
<evidence type="ECO:0000256" key="5">
    <source>
        <dbReference type="ARBA" id="ARBA00022777"/>
    </source>
</evidence>
<keyword evidence="6" id="KW-0472">Membrane</keyword>
<dbReference type="Gene3D" id="3.30.565.10">
    <property type="entry name" value="Histidine kinase-like ATPase, C-terminal domain"/>
    <property type="match status" value="1"/>
</dbReference>
<evidence type="ECO:0000313" key="11">
    <source>
        <dbReference type="EMBL" id="WBA44082.1"/>
    </source>
</evidence>
<dbReference type="SMART" id="SM00091">
    <property type="entry name" value="PAS"/>
    <property type="match status" value="2"/>
</dbReference>
<dbReference type="Gene3D" id="1.10.287.130">
    <property type="match status" value="1"/>
</dbReference>
<geneLocation type="plasmid" evidence="11 12">
    <name>unnamed1</name>
</geneLocation>
<accession>A0ABY7LVW4</accession>
<feature type="region of interest" description="Disordered" evidence="8">
    <location>
        <begin position="1"/>
        <end position="32"/>
    </location>
</feature>
<dbReference type="Gene3D" id="3.30.450.20">
    <property type="entry name" value="PAS domain"/>
    <property type="match status" value="2"/>
</dbReference>
<dbReference type="Pfam" id="PF02518">
    <property type="entry name" value="HATPase_c"/>
    <property type="match status" value="1"/>
</dbReference>
<keyword evidence="5 11" id="KW-0418">Kinase</keyword>
<dbReference type="InterPro" id="IPR036890">
    <property type="entry name" value="HATPase_C_sf"/>
</dbReference>
<gene>
    <name evidence="11" type="ORF">O3303_19520</name>
</gene>
<evidence type="ECO:0000313" key="12">
    <source>
        <dbReference type="Proteomes" id="UP001211005"/>
    </source>
</evidence>
<dbReference type="Pfam" id="PF08448">
    <property type="entry name" value="PAS_4"/>
    <property type="match status" value="2"/>
</dbReference>
<dbReference type="SUPFAM" id="SSF55874">
    <property type="entry name" value="ATPase domain of HSP90 chaperone/DNA topoisomerase II/histidine kinase"/>
    <property type="match status" value="1"/>
</dbReference>
<dbReference type="InterPro" id="IPR004358">
    <property type="entry name" value="Sig_transdc_His_kin-like_C"/>
</dbReference>
<dbReference type="Proteomes" id="UP001211005">
    <property type="component" value="Plasmid unnamed1"/>
</dbReference>
<evidence type="ECO:0000256" key="2">
    <source>
        <dbReference type="ARBA" id="ARBA00012438"/>
    </source>
</evidence>
<keyword evidence="4" id="KW-0808">Transferase</keyword>
<dbReference type="PROSITE" id="PS50113">
    <property type="entry name" value="PAC"/>
    <property type="match status" value="1"/>
</dbReference>
<feature type="compositionally biased region" description="Pro residues" evidence="8">
    <location>
        <begin position="1"/>
        <end position="20"/>
    </location>
</feature>
<dbReference type="InterPro" id="IPR000014">
    <property type="entry name" value="PAS"/>
</dbReference>
<dbReference type="SMART" id="SM00387">
    <property type="entry name" value="HATPase_c"/>
    <property type="match status" value="1"/>
</dbReference>
<dbReference type="InterPro" id="IPR003661">
    <property type="entry name" value="HisK_dim/P_dom"/>
</dbReference>
<organism evidence="11 12">
    <name type="scientific">Hymenobacter canadensis</name>
    <dbReference type="NCBI Taxonomy" id="2999067"/>
    <lineage>
        <taxon>Bacteria</taxon>
        <taxon>Pseudomonadati</taxon>
        <taxon>Bacteroidota</taxon>
        <taxon>Cytophagia</taxon>
        <taxon>Cytophagales</taxon>
        <taxon>Hymenobacteraceae</taxon>
        <taxon>Hymenobacter</taxon>
    </lineage>
</organism>
<keyword evidence="11" id="KW-0614">Plasmid</keyword>
<dbReference type="PRINTS" id="PR00344">
    <property type="entry name" value="BCTRLSENSOR"/>
</dbReference>
<dbReference type="InterPro" id="IPR003594">
    <property type="entry name" value="HATPase_dom"/>
</dbReference>
<dbReference type="PROSITE" id="PS50109">
    <property type="entry name" value="HIS_KIN"/>
    <property type="match status" value="1"/>
</dbReference>
<dbReference type="NCBIfam" id="TIGR00229">
    <property type="entry name" value="sensory_box"/>
    <property type="match status" value="1"/>
</dbReference>
<keyword evidence="3" id="KW-0597">Phosphoprotein</keyword>
<name>A0ABY7LVW4_9BACT</name>
<evidence type="ECO:0000256" key="3">
    <source>
        <dbReference type="ARBA" id="ARBA00022553"/>
    </source>
</evidence>
<feature type="domain" description="PAC" evidence="10">
    <location>
        <begin position="311"/>
        <end position="364"/>
    </location>
</feature>
<dbReference type="GO" id="GO:0016301">
    <property type="term" value="F:kinase activity"/>
    <property type="evidence" value="ECO:0007669"/>
    <property type="project" value="UniProtKB-KW"/>
</dbReference>
<keyword evidence="7" id="KW-0175">Coiled coil</keyword>
<reference evidence="11 12" key="1">
    <citation type="submission" date="2022-12" db="EMBL/GenBank/DDBJ databases">
        <title>Hymenobacter canadensis sp. nov. isolated from lake water of the Cambridge Bay, Canada.</title>
        <authorList>
            <person name="Kim W.H."/>
            <person name="Lee Y.M."/>
        </authorList>
    </citation>
    <scope>NUCLEOTIDE SEQUENCE [LARGE SCALE GENOMIC DNA]</scope>
    <source>
        <strain evidence="11 12">PAMC 29467</strain>
        <plasmid evidence="11 12">unnamed1</plasmid>
    </source>
</reference>
<evidence type="ECO:0000256" key="4">
    <source>
        <dbReference type="ARBA" id="ARBA00022679"/>
    </source>
</evidence>
<dbReference type="RefSeq" id="WP_269562114.1">
    <property type="nucleotide sequence ID" value="NZ_CP114768.1"/>
</dbReference>
<comment type="catalytic activity">
    <reaction evidence="1">
        <text>ATP + protein L-histidine = ADP + protein N-phospho-L-histidine.</text>
        <dbReference type="EC" id="2.7.13.3"/>
    </reaction>
</comment>
<evidence type="ECO:0000256" key="8">
    <source>
        <dbReference type="SAM" id="MobiDB-lite"/>
    </source>
</evidence>
<dbReference type="CDD" id="cd00082">
    <property type="entry name" value="HisKA"/>
    <property type="match status" value="1"/>
</dbReference>
<evidence type="ECO:0000256" key="7">
    <source>
        <dbReference type="SAM" id="Coils"/>
    </source>
</evidence>
<dbReference type="InterPro" id="IPR005467">
    <property type="entry name" value="His_kinase_dom"/>
</dbReference>
<feature type="domain" description="Histidine kinase" evidence="9">
    <location>
        <begin position="410"/>
        <end position="626"/>
    </location>
</feature>
<evidence type="ECO:0000259" key="10">
    <source>
        <dbReference type="PROSITE" id="PS50113"/>
    </source>
</evidence>
<proteinExistence type="predicted"/>
<evidence type="ECO:0000256" key="1">
    <source>
        <dbReference type="ARBA" id="ARBA00000085"/>
    </source>
</evidence>
<keyword evidence="12" id="KW-1185">Reference proteome</keyword>